<dbReference type="EMBL" id="JANFNH010000033">
    <property type="protein sequence ID" value="MCQ4044855.1"/>
    <property type="molecule type" value="Genomic_DNA"/>
</dbReference>
<evidence type="ECO:0000313" key="1">
    <source>
        <dbReference type="EMBL" id="MCQ4044855.1"/>
    </source>
</evidence>
<reference evidence="1 2" key="1">
    <citation type="submission" date="2022-06" db="EMBL/GenBank/DDBJ databases">
        <title>Draft genome sequence of type strain Streptomyces rubrisoli DSM 42083.</title>
        <authorList>
            <person name="Duangmal K."/>
            <person name="Klaysubun C."/>
        </authorList>
    </citation>
    <scope>NUCLEOTIDE SEQUENCE [LARGE SCALE GENOMIC DNA]</scope>
    <source>
        <strain evidence="1 2">DSM 42083</strain>
    </source>
</reference>
<accession>A0ABT1PHM9</accession>
<dbReference type="RefSeq" id="WP_255930906.1">
    <property type="nucleotide sequence ID" value="NZ_JANFNH010000033.1"/>
</dbReference>
<gene>
    <name evidence="1" type="ORF">NON19_23200</name>
</gene>
<sequence>MLEETLTALAMAGGTAVVKAAGTDAWNGFRQRIAGWFGRGDVQREHAELERLDQTASVLEAAGPGEVERVRIRQEAAWQTRFEALLESLDEHERSQVADQLRVLLKEQASVSAGAGGLAAGGNVDIHAEQGSIAAAVIHGGASISNPPKPDLSQG</sequence>
<proteinExistence type="predicted"/>
<comment type="caution">
    <text evidence="1">The sequence shown here is derived from an EMBL/GenBank/DDBJ whole genome shotgun (WGS) entry which is preliminary data.</text>
</comment>
<organism evidence="1 2">
    <name type="scientific">Streptantibioticus rubrisoli</name>
    <dbReference type="NCBI Taxonomy" id="1387313"/>
    <lineage>
        <taxon>Bacteria</taxon>
        <taxon>Bacillati</taxon>
        <taxon>Actinomycetota</taxon>
        <taxon>Actinomycetes</taxon>
        <taxon>Kitasatosporales</taxon>
        <taxon>Streptomycetaceae</taxon>
        <taxon>Streptantibioticus</taxon>
    </lineage>
</organism>
<name>A0ABT1PHM9_9ACTN</name>
<protein>
    <submittedName>
        <fullName evidence="1">Uncharacterized protein</fullName>
    </submittedName>
</protein>
<keyword evidence="2" id="KW-1185">Reference proteome</keyword>
<evidence type="ECO:0000313" key="2">
    <source>
        <dbReference type="Proteomes" id="UP001206206"/>
    </source>
</evidence>
<dbReference type="Proteomes" id="UP001206206">
    <property type="component" value="Unassembled WGS sequence"/>
</dbReference>